<evidence type="ECO:0000313" key="2">
    <source>
        <dbReference type="EMBL" id="GAT31258.1"/>
    </source>
</evidence>
<name>A0A146G161_ASPKA</name>
<dbReference type="EMBL" id="BCWF01000041">
    <property type="protein sequence ID" value="GAT31258.1"/>
    <property type="molecule type" value="Genomic_DNA"/>
</dbReference>
<dbReference type="PANTHER" id="PTHR40618">
    <property type="entry name" value="B-ZIP TRANSCRIPTION FACTOR (EUROFUNG)-RELATED"/>
    <property type="match status" value="1"/>
</dbReference>
<reference evidence="2 3" key="1">
    <citation type="journal article" date="2016" name="DNA Res.">
        <title>Genome sequence of Aspergillus luchuensis NBRC 4314.</title>
        <authorList>
            <person name="Yamada O."/>
            <person name="Machida M."/>
            <person name="Hosoyama A."/>
            <person name="Goto M."/>
            <person name="Takahashi T."/>
            <person name="Futagami T."/>
            <person name="Yamagata Y."/>
            <person name="Takeuchi M."/>
            <person name="Kobayashi T."/>
            <person name="Koike H."/>
            <person name="Abe K."/>
            <person name="Asai K."/>
            <person name="Arita M."/>
            <person name="Fujita N."/>
            <person name="Fukuda K."/>
            <person name="Higa K."/>
            <person name="Horikawa H."/>
            <person name="Ishikawa T."/>
            <person name="Jinno K."/>
            <person name="Kato Y."/>
            <person name="Kirimura K."/>
            <person name="Mizutani O."/>
            <person name="Nakasone K."/>
            <person name="Sano M."/>
            <person name="Shiraishi Y."/>
            <person name="Tsukahara M."/>
            <person name="Gomi K."/>
        </authorList>
    </citation>
    <scope>NUCLEOTIDE SEQUENCE [LARGE SCALE GENOMIC DNA]</scope>
    <source>
        <strain evidence="2 3">RIB 2604</strain>
    </source>
</reference>
<feature type="region of interest" description="Disordered" evidence="1">
    <location>
        <begin position="199"/>
        <end position="225"/>
    </location>
</feature>
<comment type="caution">
    <text evidence="2">The sequence shown here is derived from an EMBL/GenBank/DDBJ whole genome shotgun (WGS) entry which is preliminary data.</text>
</comment>
<feature type="region of interest" description="Disordered" evidence="1">
    <location>
        <begin position="74"/>
        <end position="123"/>
    </location>
</feature>
<dbReference type="SUPFAM" id="SSF57959">
    <property type="entry name" value="Leucine zipper domain"/>
    <property type="match status" value="1"/>
</dbReference>
<dbReference type="InterPro" id="IPR046347">
    <property type="entry name" value="bZIP_sf"/>
</dbReference>
<evidence type="ECO:0000256" key="1">
    <source>
        <dbReference type="SAM" id="MobiDB-lite"/>
    </source>
</evidence>
<dbReference type="Gene3D" id="1.20.5.170">
    <property type="match status" value="1"/>
</dbReference>
<dbReference type="PANTHER" id="PTHR40618:SF1">
    <property type="entry name" value="B-ZIP TRANSCRIPTION FACTOR (EUROFUNG)"/>
    <property type="match status" value="1"/>
</dbReference>
<sequence length="513" mass="57560">MSDSDTALLPWESVNDAFFGSHCDSTAPQITSLLSACSYPVPQQIRQQQRRQQDVQLPLLGGIIPENQLLLYNNDTQPTQPPVKSLKRTRNEVEKSGSAALTKRGRPRKVAQDTADEDPEERRRRQIRLAQRAYRSRKEANLSSLKGRISELEGIVEKMSTSVLSLSDELVRSGVLASHAGLTEHLRDTVQTCLTLAREASNDSPQEVTTISPPQTDDGLPDFLPHEQHSQSAQIVELDESVSSILEPNLHLELRESLITLSKKIPRFFESSETAEMDLTVFTDRLHMSCVYQGCFALCDESIGIDRIQKHFCLLLQIMERKRIASYFQAALNEKESRKYFAEWDEVPFFSLGGAGTHYSRSSLKSKAADRPFRPGVRWVSVRSVSHFPQHIQTKLQGDWFDMGDLEGYLREHDVHLLTYPPMDPTRHRLKGTAINAARFIQALSANAICLGWTPGFSRRDVESALQSCDASGSPDISLAGSSDRLARQTIEAEGRTAERNIHLCITDQRACC</sequence>
<feature type="compositionally biased region" description="Polar residues" evidence="1">
    <location>
        <begin position="202"/>
        <end position="215"/>
    </location>
</feature>
<dbReference type="AlphaFoldDB" id="A0A146G161"/>
<dbReference type="VEuPathDB" id="FungiDB:ASPFODRAFT_225274"/>
<dbReference type="GO" id="GO:0003700">
    <property type="term" value="F:DNA-binding transcription factor activity"/>
    <property type="evidence" value="ECO:0007669"/>
    <property type="project" value="InterPro"/>
</dbReference>
<organism evidence="2 3">
    <name type="scientific">Aspergillus kawachii</name>
    <name type="common">White koji mold</name>
    <name type="synonym">Aspergillus awamori var. kawachi</name>
    <dbReference type="NCBI Taxonomy" id="1069201"/>
    <lineage>
        <taxon>Eukaryota</taxon>
        <taxon>Fungi</taxon>
        <taxon>Dikarya</taxon>
        <taxon>Ascomycota</taxon>
        <taxon>Pezizomycotina</taxon>
        <taxon>Eurotiomycetes</taxon>
        <taxon>Eurotiomycetidae</taxon>
        <taxon>Eurotiales</taxon>
        <taxon>Aspergillaceae</taxon>
        <taxon>Aspergillus</taxon>
        <taxon>Aspergillus subgen. Circumdati</taxon>
    </lineage>
</organism>
<dbReference type="Proteomes" id="UP000075230">
    <property type="component" value="Unassembled WGS sequence"/>
</dbReference>
<evidence type="ECO:0000313" key="3">
    <source>
        <dbReference type="Proteomes" id="UP000075230"/>
    </source>
</evidence>
<protein>
    <submittedName>
        <fullName evidence="2">AT DNA binding protein</fullName>
    </submittedName>
</protein>
<reference evidence="3" key="2">
    <citation type="submission" date="2016-02" db="EMBL/GenBank/DDBJ databases">
        <title>Genome sequencing of Aspergillus luchuensis NBRC 4314.</title>
        <authorList>
            <person name="Yamada O."/>
        </authorList>
    </citation>
    <scope>NUCLEOTIDE SEQUENCE [LARGE SCALE GENOMIC DNA]</scope>
    <source>
        <strain evidence="3">RIB 2604</strain>
    </source>
</reference>
<dbReference type="CDD" id="cd14688">
    <property type="entry name" value="bZIP_YAP"/>
    <property type="match status" value="1"/>
</dbReference>
<accession>A0A146G161</accession>
<proteinExistence type="predicted"/>
<gene>
    <name evidence="2" type="ORF">RIB2604_04200170</name>
</gene>